<evidence type="ECO:0000313" key="1">
    <source>
        <dbReference type="EMBL" id="DAG03231.1"/>
    </source>
</evidence>
<proteinExistence type="predicted"/>
<reference evidence="1" key="1">
    <citation type="journal article" date="2021" name="Proc. Natl. Acad. Sci. U.S.A.">
        <title>A Catalog of Tens of Thousands of Viruses from Human Metagenomes Reveals Hidden Associations with Chronic Diseases.</title>
        <authorList>
            <person name="Tisza M.J."/>
            <person name="Buck C.B."/>
        </authorList>
    </citation>
    <scope>NUCLEOTIDE SEQUENCE</scope>
    <source>
        <strain evidence="1">Ctmva1</strain>
    </source>
</reference>
<accession>A0A8S5V9F1</accession>
<organism evidence="1">
    <name type="scientific">Siphoviridae sp. ctmva1</name>
    <dbReference type="NCBI Taxonomy" id="2825656"/>
    <lineage>
        <taxon>Viruses</taxon>
        <taxon>Duplodnaviria</taxon>
        <taxon>Heunggongvirae</taxon>
        <taxon>Uroviricota</taxon>
        <taxon>Caudoviricetes</taxon>
    </lineage>
</organism>
<name>A0A8S5V9F1_9CAUD</name>
<dbReference type="EMBL" id="BK016225">
    <property type="protein sequence ID" value="DAG03231.1"/>
    <property type="molecule type" value="Genomic_DNA"/>
</dbReference>
<protein>
    <submittedName>
        <fullName evidence="1">Uncharacterized protein</fullName>
    </submittedName>
</protein>
<sequence length="122" mass="14319">MRDRVKIMLGNQEIVKRYLGKQLLWSSVPELFETLMGYRVVFMVYEDGMLFTMPEKIKNYPEIKGVRVGGQKEPFIFKSERFKKDLVFSKYIFISDKEAGLKAYLGLDKRTLINGEDIGFYV</sequence>